<dbReference type="InterPro" id="IPR042216">
    <property type="entry name" value="MitoNEET_CISD"/>
</dbReference>
<reference evidence="6 7" key="1">
    <citation type="submission" date="2020-02" db="EMBL/GenBank/DDBJ databases">
        <title>Genome sequences of Thiorhodococcus mannitoliphagus and Thiorhodococcus minor, purple sulfur photosynthetic bacteria in the gammaproteobacterial family, Chromatiaceae.</title>
        <authorList>
            <person name="Aviles F.A."/>
            <person name="Meyer T.E."/>
            <person name="Kyndt J.A."/>
        </authorList>
    </citation>
    <scope>NUCLEOTIDE SEQUENCE [LARGE SCALE GENOMIC DNA]</scope>
    <source>
        <strain evidence="6 7">DSM 11518</strain>
    </source>
</reference>
<dbReference type="InterPro" id="IPR018967">
    <property type="entry name" value="FeS-contain_CDGSH-typ"/>
</dbReference>
<dbReference type="Pfam" id="PF06902">
    <property type="entry name" value="Fer4_19"/>
    <property type="match status" value="1"/>
</dbReference>
<dbReference type="PANTHER" id="PTHR46491:SF3">
    <property type="entry name" value="CDGSH IRON-SULFUR DOMAIN-CONTAINING PROTEIN 3, MITOCHONDRIAL"/>
    <property type="match status" value="1"/>
</dbReference>
<dbReference type="GO" id="GO:0046872">
    <property type="term" value="F:metal ion binding"/>
    <property type="evidence" value="ECO:0007669"/>
    <property type="project" value="UniProtKB-KW"/>
</dbReference>
<evidence type="ECO:0000259" key="5">
    <source>
        <dbReference type="SMART" id="SM00704"/>
    </source>
</evidence>
<comment type="caution">
    <text evidence="6">The sequence shown here is derived from an EMBL/GenBank/DDBJ whole genome shotgun (WGS) entry which is preliminary data.</text>
</comment>
<dbReference type="EMBL" id="JAAIJQ010000004">
    <property type="protein sequence ID" value="NEV60745.1"/>
    <property type="molecule type" value="Genomic_DNA"/>
</dbReference>
<dbReference type="SMART" id="SM00704">
    <property type="entry name" value="ZnF_CDGSH"/>
    <property type="match status" value="2"/>
</dbReference>
<keyword evidence="7" id="KW-1185">Reference proteome</keyword>
<evidence type="ECO:0000313" key="6">
    <source>
        <dbReference type="EMBL" id="NEV60745.1"/>
    </source>
</evidence>
<evidence type="ECO:0000256" key="1">
    <source>
        <dbReference type="ARBA" id="ARBA00022714"/>
    </source>
</evidence>
<evidence type="ECO:0000313" key="7">
    <source>
        <dbReference type="Proteomes" id="UP000483379"/>
    </source>
</evidence>
<keyword evidence="4" id="KW-0411">Iron-sulfur</keyword>
<gene>
    <name evidence="6" type="ORF">G3446_02345</name>
</gene>
<evidence type="ECO:0000256" key="4">
    <source>
        <dbReference type="ARBA" id="ARBA00023014"/>
    </source>
</evidence>
<keyword evidence="3" id="KW-0408">Iron</keyword>
<feature type="domain" description="Iron-binding zinc finger CDGSH type" evidence="5">
    <location>
        <begin position="177"/>
        <end position="214"/>
    </location>
</feature>
<sequence>MSDAPVKKFEGKDIDISFDSRLCIGVGECGKSAGELFVGGRDPWCAPDVVDKAEAREIVERCPSGALTYEDKSGEPEAAPAANEILVAYNGPYYLHGELEIEGAPKDMPGVRHRAALCRCGASKNKPFCDNSHVQAQFQDAGAVGEPGPGLAGKDGLLSVRVIPDGPLKLQGNVTIATGSGRKAWQGTGTALCRCGASKNKPFCDGSHREAGFKSD</sequence>
<dbReference type="GO" id="GO:0005737">
    <property type="term" value="C:cytoplasm"/>
    <property type="evidence" value="ECO:0007669"/>
    <property type="project" value="UniProtKB-ARBA"/>
</dbReference>
<evidence type="ECO:0000256" key="3">
    <source>
        <dbReference type="ARBA" id="ARBA00023004"/>
    </source>
</evidence>
<dbReference type="RefSeq" id="WP_164450786.1">
    <property type="nucleotide sequence ID" value="NZ_JAAIJQ010000004.1"/>
</dbReference>
<keyword evidence="2" id="KW-0479">Metal-binding</keyword>
<dbReference type="PANTHER" id="PTHR46491">
    <property type="entry name" value="CDGSH IRON SULFUR DOMAIN PROTEIN HOMOLOG"/>
    <property type="match status" value="1"/>
</dbReference>
<accession>A0A6M0JXA7</accession>
<protein>
    <recommendedName>
        <fullName evidence="5">Iron-binding zinc finger CDGSH type domain-containing protein</fullName>
    </recommendedName>
</protein>
<proteinExistence type="predicted"/>
<dbReference type="InterPro" id="IPR010693">
    <property type="entry name" value="Divergent_4Fe-4S_mono-cluster"/>
</dbReference>
<dbReference type="Gene3D" id="3.40.5.90">
    <property type="entry name" value="CDGSH iron-sulfur domain, mitoNEET-type"/>
    <property type="match status" value="2"/>
</dbReference>
<dbReference type="AlphaFoldDB" id="A0A6M0JXA7"/>
<keyword evidence="1" id="KW-0001">2Fe-2S</keyword>
<name>A0A6M0JXA7_9GAMM</name>
<dbReference type="GO" id="GO:0051537">
    <property type="term" value="F:2 iron, 2 sulfur cluster binding"/>
    <property type="evidence" value="ECO:0007669"/>
    <property type="project" value="UniProtKB-KW"/>
</dbReference>
<dbReference type="Pfam" id="PF09360">
    <property type="entry name" value="zf-CDGSH"/>
    <property type="match status" value="2"/>
</dbReference>
<dbReference type="Proteomes" id="UP000483379">
    <property type="component" value="Unassembled WGS sequence"/>
</dbReference>
<dbReference type="InterPro" id="IPR052950">
    <property type="entry name" value="CISD"/>
</dbReference>
<feature type="domain" description="Iron-binding zinc finger CDGSH type" evidence="5">
    <location>
        <begin position="90"/>
        <end position="139"/>
    </location>
</feature>
<evidence type="ECO:0000256" key="2">
    <source>
        <dbReference type="ARBA" id="ARBA00022723"/>
    </source>
</evidence>
<organism evidence="6 7">
    <name type="scientific">Thiorhodococcus minor</name>
    <dbReference type="NCBI Taxonomy" id="57489"/>
    <lineage>
        <taxon>Bacteria</taxon>
        <taxon>Pseudomonadati</taxon>
        <taxon>Pseudomonadota</taxon>
        <taxon>Gammaproteobacteria</taxon>
        <taxon>Chromatiales</taxon>
        <taxon>Chromatiaceae</taxon>
        <taxon>Thiorhodococcus</taxon>
    </lineage>
</organism>